<evidence type="ECO:0000313" key="1">
    <source>
        <dbReference type="EMBL" id="KAI4385570.1"/>
    </source>
</evidence>
<reference evidence="2" key="1">
    <citation type="journal article" date="2023" name="Front. Plant Sci.">
        <title>Chromosomal-level genome assembly of Melastoma candidum provides insights into trichome evolution.</title>
        <authorList>
            <person name="Zhong Y."/>
            <person name="Wu W."/>
            <person name="Sun C."/>
            <person name="Zou P."/>
            <person name="Liu Y."/>
            <person name="Dai S."/>
            <person name="Zhou R."/>
        </authorList>
    </citation>
    <scope>NUCLEOTIDE SEQUENCE [LARGE SCALE GENOMIC DNA]</scope>
</reference>
<comment type="caution">
    <text evidence="1">The sequence shown here is derived from an EMBL/GenBank/DDBJ whole genome shotgun (WGS) entry which is preliminary data.</text>
</comment>
<proteinExistence type="predicted"/>
<sequence length="436" mass="48236">MVSFPLQGHITPILQLGSLLHAKGFSITIFHPQFNSPAPSTFPQFEFVTVPCGLQGPLDFFSMMRAVHAGCREPLSQYLEQRLGPGDSEEHVSCVIYDAVMEFVQDVASKLNLPAIGVGTSAAASILAFAAFPQGREQGYMSFQEILLTKEISKPESLEIKDLLIDMTEKHTDTILELRAKVTAATKNTTAIIVNTIQFLEEQMLNLVREHFDSPIFCIGPFHKLAPSVLSSLIEEDYSCIKWLDKQTSKSVLYVSFGSIASLTEEQFREVAVGLATCGSSFLWVVRPGLISGLEWNELLPEGYVESVKERGCIVKWAPQRAALAHQAVGGFWTHCGWNSILESVCEGVPMICWPAFGDQGLDSRYVCRIWKIGVELDELEHGRIAAVVSTLMADEDISRRAQSFKEKAELSLSRGGSTERAVNELVELLRSFRAT</sequence>
<evidence type="ECO:0000313" key="2">
    <source>
        <dbReference type="Proteomes" id="UP001057402"/>
    </source>
</evidence>
<dbReference type="EMBL" id="CM042881">
    <property type="protein sequence ID" value="KAI4385570.1"/>
    <property type="molecule type" value="Genomic_DNA"/>
</dbReference>
<protein>
    <submittedName>
        <fullName evidence="1">Uncharacterized protein</fullName>
    </submittedName>
</protein>
<gene>
    <name evidence="1" type="ORF">MLD38_003581</name>
</gene>
<keyword evidence="2" id="KW-1185">Reference proteome</keyword>
<organism evidence="1 2">
    <name type="scientific">Melastoma candidum</name>
    <dbReference type="NCBI Taxonomy" id="119954"/>
    <lineage>
        <taxon>Eukaryota</taxon>
        <taxon>Viridiplantae</taxon>
        <taxon>Streptophyta</taxon>
        <taxon>Embryophyta</taxon>
        <taxon>Tracheophyta</taxon>
        <taxon>Spermatophyta</taxon>
        <taxon>Magnoliopsida</taxon>
        <taxon>eudicotyledons</taxon>
        <taxon>Gunneridae</taxon>
        <taxon>Pentapetalae</taxon>
        <taxon>rosids</taxon>
        <taxon>malvids</taxon>
        <taxon>Myrtales</taxon>
        <taxon>Melastomataceae</taxon>
        <taxon>Melastomatoideae</taxon>
        <taxon>Melastomateae</taxon>
        <taxon>Melastoma</taxon>
    </lineage>
</organism>
<accession>A0ACB9S325</accession>
<name>A0ACB9S325_9MYRT</name>
<dbReference type="Proteomes" id="UP001057402">
    <property type="component" value="Chromosome 2"/>
</dbReference>